<name>A0ABP7QU42_9BURK</name>
<comment type="caution">
    <text evidence="1">The sequence shown here is derived from an EMBL/GenBank/DDBJ whole genome shotgun (WGS) entry which is preliminary data.</text>
</comment>
<dbReference type="RefSeq" id="WP_344868465.1">
    <property type="nucleotide sequence ID" value="NZ_BAABBP010000005.1"/>
</dbReference>
<protein>
    <recommendedName>
        <fullName evidence="3">Glycine zipper family protein</fullName>
    </recommendedName>
</protein>
<reference evidence="2" key="1">
    <citation type="journal article" date="2019" name="Int. J. Syst. Evol. Microbiol.">
        <title>The Global Catalogue of Microorganisms (GCM) 10K type strain sequencing project: providing services to taxonomists for standard genome sequencing and annotation.</title>
        <authorList>
            <consortium name="The Broad Institute Genomics Platform"/>
            <consortium name="The Broad Institute Genome Sequencing Center for Infectious Disease"/>
            <person name="Wu L."/>
            <person name="Ma J."/>
        </authorList>
    </citation>
    <scope>NUCLEOTIDE SEQUENCE [LARGE SCALE GENOMIC DNA]</scope>
    <source>
        <strain evidence="2">JCM 17561</strain>
    </source>
</reference>
<accession>A0ABP7QU42</accession>
<proteinExistence type="predicted"/>
<keyword evidence="2" id="KW-1185">Reference proteome</keyword>
<evidence type="ECO:0000313" key="1">
    <source>
        <dbReference type="EMBL" id="GAA3988134.1"/>
    </source>
</evidence>
<gene>
    <name evidence="1" type="ORF">GCM10022279_09040</name>
</gene>
<sequence>MPSAAPAPSQPKRLRTVVVAGACALLAACQTAPPAPFDAGVPPRERYASDLQACRDHVDAGDAGVLAQTLDLAVQGALVAAMLAWSGGGDADTVGAWALGGAAMTGTAQGLQTLAQRRQAVARCMLARGHGQGPAPYSTALPAAVPAAPAASVMAYAPYAAPVPTGADAFSAERLARTQACNAQPRAVLAAKGPGYEQYTVACSNGDALAIRCEFGNCRVLR</sequence>
<evidence type="ECO:0000313" key="2">
    <source>
        <dbReference type="Proteomes" id="UP001501627"/>
    </source>
</evidence>
<organism evidence="1 2">
    <name type="scientific">Comamonas faecalis</name>
    <dbReference type="NCBI Taxonomy" id="1387849"/>
    <lineage>
        <taxon>Bacteria</taxon>
        <taxon>Pseudomonadati</taxon>
        <taxon>Pseudomonadota</taxon>
        <taxon>Betaproteobacteria</taxon>
        <taxon>Burkholderiales</taxon>
        <taxon>Comamonadaceae</taxon>
        <taxon>Comamonas</taxon>
    </lineage>
</organism>
<dbReference type="EMBL" id="BAABBP010000005">
    <property type="protein sequence ID" value="GAA3988134.1"/>
    <property type="molecule type" value="Genomic_DNA"/>
</dbReference>
<dbReference type="Proteomes" id="UP001501627">
    <property type="component" value="Unassembled WGS sequence"/>
</dbReference>
<evidence type="ECO:0008006" key="3">
    <source>
        <dbReference type="Google" id="ProtNLM"/>
    </source>
</evidence>